<keyword evidence="3" id="KW-1185">Reference proteome</keyword>
<dbReference type="AlphaFoldDB" id="A0A388JKM3"/>
<protein>
    <submittedName>
        <fullName evidence="2">Uncharacterized protein</fullName>
    </submittedName>
</protein>
<evidence type="ECO:0000256" key="1">
    <source>
        <dbReference type="SAM" id="MobiDB-lite"/>
    </source>
</evidence>
<dbReference type="Gramene" id="GBG45977">
    <property type="protein sequence ID" value="GBG45977"/>
    <property type="gene ID" value="CBR_g89596"/>
</dbReference>
<feature type="non-terminal residue" evidence="2">
    <location>
        <position position="1"/>
    </location>
</feature>
<accession>A0A388JKM3</accession>
<sequence length="221" mass="23721">DRRGGRGEGGLGNNKRGGTRGEVARAGGAAAVGGSNAGEGATAVSYTHLDVYKRQQQEGGNTRGGGEGRRRSSGWGIKRGGRSDSRGEGKRCRRGGGRRRGIGEQVAPAEYAGRNGGSEKLWVDDLRFWNEREGFAIVKLIVEACGYLVAVAQGEQPPPIRCSIVLPHNSIPQQKIADESEFNAAKERAVKVQGIALRVIHGWVFKSQNRQRGYHAALIHI</sequence>
<feature type="region of interest" description="Disordered" evidence="1">
    <location>
        <begin position="1"/>
        <end position="23"/>
    </location>
</feature>
<feature type="region of interest" description="Disordered" evidence="1">
    <location>
        <begin position="48"/>
        <end position="107"/>
    </location>
</feature>
<dbReference type="EMBL" id="BFEA01010453">
    <property type="protein sequence ID" value="GBG45977.1"/>
    <property type="molecule type" value="Genomic_DNA"/>
</dbReference>
<organism evidence="2 3">
    <name type="scientific">Chara braunii</name>
    <name type="common">Braun's stonewort</name>
    <dbReference type="NCBI Taxonomy" id="69332"/>
    <lineage>
        <taxon>Eukaryota</taxon>
        <taxon>Viridiplantae</taxon>
        <taxon>Streptophyta</taxon>
        <taxon>Charophyceae</taxon>
        <taxon>Charales</taxon>
        <taxon>Characeae</taxon>
        <taxon>Chara</taxon>
    </lineage>
</organism>
<reference evidence="2 3" key="1">
    <citation type="journal article" date="2018" name="Cell">
        <title>The Chara Genome: Secondary Complexity and Implications for Plant Terrestrialization.</title>
        <authorList>
            <person name="Nishiyama T."/>
            <person name="Sakayama H."/>
            <person name="Vries J.D."/>
            <person name="Buschmann H."/>
            <person name="Saint-Marcoux D."/>
            <person name="Ullrich K.K."/>
            <person name="Haas F.B."/>
            <person name="Vanderstraeten L."/>
            <person name="Becker D."/>
            <person name="Lang D."/>
            <person name="Vosolsobe S."/>
            <person name="Rombauts S."/>
            <person name="Wilhelmsson P.K.I."/>
            <person name="Janitza P."/>
            <person name="Kern R."/>
            <person name="Heyl A."/>
            <person name="Rumpler F."/>
            <person name="Villalobos L.I.A.C."/>
            <person name="Clay J.M."/>
            <person name="Skokan R."/>
            <person name="Toyoda A."/>
            <person name="Suzuki Y."/>
            <person name="Kagoshima H."/>
            <person name="Schijlen E."/>
            <person name="Tajeshwar N."/>
            <person name="Catarino B."/>
            <person name="Hetherington A.J."/>
            <person name="Saltykova A."/>
            <person name="Bonnot C."/>
            <person name="Breuninger H."/>
            <person name="Symeonidi A."/>
            <person name="Radhakrishnan G.V."/>
            <person name="Van Nieuwerburgh F."/>
            <person name="Deforce D."/>
            <person name="Chang C."/>
            <person name="Karol K.G."/>
            <person name="Hedrich R."/>
            <person name="Ulvskov P."/>
            <person name="Glockner G."/>
            <person name="Delwiche C.F."/>
            <person name="Petrasek J."/>
            <person name="Van de Peer Y."/>
            <person name="Friml J."/>
            <person name="Beilby M."/>
            <person name="Dolan L."/>
            <person name="Kohara Y."/>
            <person name="Sugano S."/>
            <person name="Fujiyama A."/>
            <person name="Delaux P.-M."/>
            <person name="Quint M."/>
            <person name="TheiBen G."/>
            <person name="Hagemann M."/>
            <person name="Harholt J."/>
            <person name="Dunand C."/>
            <person name="Zachgo S."/>
            <person name="Langdale J."/>
            <person name="Maumus F."/>
            <person name="Straeten D.V.D."/>
            <person name="Gould S.B."/>
            <person name="Rensing S.A."/>
        </authorList>
    </citation>
    <scope>NUCLEOTIDE SEQUENCE [LARGE SCALE GENOMIC DNA]</scope>
    <source>
        <strain evidence="2 3">S276</strain>
    </source>
</reference>
<feature type="compositionally biased region" description="Basic and acidic residues" evidence="1">
    <location>
        <begin position="81"/>
        <end position="90"/>
    </location>
</feature>
<dbReference type="Proteomes" id="UP000265515">
    <property type="component" value="Unassembled WGS sequence"/>
</dbReference>
<feature type="compositionally biased region" description="Basic residues" evidence="1">
    <location>
        <begin position="91"/>
        <end position="100"/>
    </location>
</feature>
<gene>
    <name evidence="2" type="ORF">CBR_g89596</name>
</gene>
<comment type="caution">
    <text evidence="2">The sequence shown here is derived from an EMBL/GenBank/DDBJ whole genome shotgun (WGS) entry which is preliminary data.</text>
</comment>
<evidence type="ECO:0000313" key="2">
    <source>
        <dbReference type="EMBL" id="GBG45977.1"/>
    </source>
</evidence>
<evidence type="ECO:0000313" key="3">
    <source>
        <dbReference type="Proteomes" id="UP000265515"/>
    </source>
</evidence>
<name>A0A388JKM3_CHABU</name>
<proteinExistence type="predicted"/>